<organism evidence="1">
    <name type="scientific">marine sediment metagenome</name>
    <dbReference type="NCBI Taxonomy" id="412755"/>
    <lineage>
        <taxon>unclassified sequences</taxon>
        <taxon>metagenomes</taxon>
        <taxon>ecological metagenomes</taxon>
    </lineage>
</organism>
<evidence type="ECO:0008006" key="2">
    <source>
        <dbReference type="Google" id="ProtNLM"/>
    </source>
</evidence>
<gene>
    <name evidence="1" type="ORF">LCGC14_1470290</name>
</gene>
<accession>A0A0F9JCJ0</accession>
<reference evidence="1" key="1">
    <citation type="journal article" date="2015" name="Nature">
        <title>Complex archaea that bridge the gap between prokaryotes and eukaryotes.</title>
        <authorList>
            <person name="Spang A."/>
            <person name="Saw J.H."/>
            <person name="Jorgensen S.L."/>
            <person name="Zaremba-Niedzwiedzka K."/>
            <person name="Martijn J."/>
            <person name="Lind A.E."/>
            <person name="van Eijk R."/>
            <person name="Schleper C."/>
            <person name="Guy L."/>
            <person name="Ettema T.J."/>
        </authorList>
    </citation>
    <scope>NUCLEOTIDE SEQUENCE</scope>
</reference>
<sequence length="88" mass="10246">MNTKDPNTVWSLRGLSSSERLVMLCLERSLDQYGVTQATLSELSYETELDRRTVQRAIGHMLDTCRLERLVHASHRKPAAYFLRYDDE</sequence>
<name>A0A0F9JCJ0_9ZZZZ</name>
<dbReference type="EMBL" id="LAZR01010332">
    <property type="protein sequence ID" value="KKM67524.1"/>
    <property type="molecule type" value="Genomic_DNA"/>
</dbReference>
<protein>
    <recommendedName>
        <fullName evidence="2">HTH marR-type domain-containing protein</fullName>
    </recommendedName>
</protein>
<dbReference type="AlphaFoldDB" id="A0A0F9JCJ0"/>
<comment type="caution">
    <text evidence="1">The sequence shown here is derived from an EMBL/GenBank/DDBJ whole genome shotgun (WGS) entry which is preliminary data.</text>
</comment>
<evidence type="ECO:0000313" key="1">
    <source>
        <dbReference type="EMBL" id="KKM67524.1"/>
    </source>
</evidence>
<proteinExistence type="predicted"/>